<accession>A0A5J6WEX6</accession>
<feature type="transmembrane region" description="Helical" evidence="1">
    <location>
        <begin position="16"/>
        <end position="37"/>
    </location>
</feature>
<dbReference type="OrthoDB" id="8538594at2"/>
<dbReference type="Gene3D" id="3.30.700.10">
    <property type="entry name" value="Glycoprotein, Type 4 Pilin"/>
    <property type="match status" value="1"/>
</dbReference>
<dbReference type="SUPFAM" id="SSF54523">
    <property type="entry name" value="Pili subunits"/>
    <property type="match status" value="1"/>
</dbReference>
<dbReference type="RefSeq" id="WP_019440779.1">
    <property type="nucleotide sequence ID" value="NZ_ALOE01000011.1"/>
</dbReference>
<keyword evidence="1" id="KW-1133">Transmembrane helix</keyword>
<evidence type="ECO:0000256" key="1">
    <source>
        <dbReference type="SAM" id="Phobius"/>
    </source>
</evidence>
<proteinExistence type="predicted"/>
<gene>
    <name evidence="2" type="ORF">FR932_00880</name>
</gene>
<organism evidence="2 3">
    <name type="scientific">Moritella marina ATCC 15381</name>
    <dbReference type="NCBI Taxonomy" id="1202962"/>
    <lineage>
        <taxon>Bacteria</taxon>
        <taxon>Pseudomonadati</taxon>
        <taxon>Pseudomonadota</taxon>
        <taxon>Gammaproteobacteria</taxon>
        <taxon>Alteromonadales</taxon>
        <taxon>Moritellaceae</taxon>
        <taxon>Moritella</taxon>
    </lineage>
</organism>
<dbReference type="Proteomes" id="UP000327424">
    <property type="component" value="Chromosome"/>
</dbReference>
<dbReference type="PANTHER" id="PTHR30093">
    <property type="entry name" value="GENERAL SECRETION PATHWAY PROTEIN G"/>
    <property type="match status" value="1"/>
</dbReference>
<name>A0A5J6WEX6_MORMI</name>
<dbReference type="InterPro" id="IPR012902">
    <property type="entry name" value="N_methyl_site"/>
</dbReference>
<evidence type="ECO:0000313" key="3">
    <source>
        <dbReference type="Proteomes" id="UP000327424"/>
    </source>
</evidence>
<dbReference type="PANTHER" id="PTHR30093:SF7">
    <property type="entry name" value="MSHA MAJOR PILIN SUBUNIT MSHA"/>
    <property type="match status" value="1"/>
</dbReference>
<dbReference type="AlphaFoldDB" id="A0A5J6WEX6"/>
<reference evidence="2 3" key="1">
    <citation type="submission" date="2019-09" db="EMBL/GenBank/DDBJ databases">
        <title>Hybrid Assembly of the complete Genome of the Deep-Sea Bacterium Moritella marina from long Nanopore and Illumina reads.</title>
        <authorList>
            <person name="Magin S."/>
            <person name="Georgoulis A."/>
            <person name="Papadimitriou K."/>
            <person name="Iliakis G."/>
            <person name="Vorgias C.E."/>
        </authorList>
    </citation>
    <scope>NUCLEOTIDE SEQUENCE [LARGE SCALE GENOMIC DNA]</scope>
    <source>
        <strain evidence="2 3">MP-1</strain>
    </source>
</reference>
<sequence>MPNTTHSKKRDTQHNGFTLIELVIVIVVLGILAATAIPKFINLRHDSRAATLESIKGTMESALQLVHARAQMENQTSGNGEIEINGVKVPLYNGYPSVDGRDTFPELNAQVKAWIEIDSVDRNTAFGDRNAANFFTDRARRYNQIFIFFMTDYDSKGVNFQCQIRYENSALVAAPTIRVLTDSC</sequence>
<dbReference type="KEGG" id="mmaa:FR932_00880"/>
<protein>
    <submittedName>
        <fullName evidence="2">Type II secretion system protein</fullName>
    </submittedName>
</protein>
<evidence type="ECO:0000313" key="2">
    <source>
        <dbReference type="EMBL" id="QFI36477.1"/>
    </source>
</evidence>
<dbReference type="NCBIfam" id="TIGR02532">
    <property type="entry name" value="IV_pilin_GFxxxE"/>
    <property type="match status" value="1"/>
</dbReference>
<keyword evidence="3" id="KW-1185">Reference proteome</keyword>
<dbReference type="EMBL" id="CP044399">
    <property type="protein sequence ID" value="QFI36477.1"/>
    <property type="molecule type" value="Genomic_DNA"/>
</dbReference>
<keyword evidence="1" id="KW-0472">Membrane</keyword>
<dbReference type="InterPro" id="IPR045584">
    <property type="entry name" value="Pilin-like"/>
</dbReference>
<keyword evidence="1" id="KW-0812">Transmembrane</keyword>
<dbReference type="Pfam" id="PF07963">
    <property type="entry name" value="N_methyl"/>
    <property type="match status" value="1"/>
</dbReference>